<dbReference type="PROSITE" id="PS50297">
    <property type="entry name" value="ANK_REP_REGION"/>
    <property type="match status" value="2"/>
</dbReference>
<evidence type="ECO:0000256" key="3">
    <source>
        <dbReference type="PROSITE-ProRule" id="PRU00023"/>
    </source>
</evidence>
<keyword evidence="4" id="KW-0505">Motor protein</keyword>
<evidence type="ECO:0000313" key="8">
    <source>
        <dbReference type="EMBL" id="CAL4807465.1"/>
    </source>
</evidence>
<protein>
    <submittedName>
        <fullName evidence="8">Kinesin motor domain-containing protein</fullName>
    </submittedName>
</protein>
<reference evidence="8 9" key="2">
    <citation type="submission" date="2024-05" db="EMBL/GenBank/DDBJ databases">
        <authorList>
            <person name="Chen Y."/>
            <person name="Shah S."/>
            <person name="Dougan E. K."/>
            <person name="Thang M."/>
            <person name="Chan C."/>
        </authorList>
    </citation>
    <scope>NUCLEOTIDE SEQUENCE [LARGE SCALE GENOMIC DNA]</scope>
</reference>
<comment type="caution">
    <text evidence="7">The sequence shown here is derived from an EMBL/GenBank/DDBJ whole genome shotgun (WGS) entry which is preliminary data.</text>
</comment>
<dbReference type="PROSITE" id="PS50088">
    <property type="entry name" value="ANK_REPEAT"/>
    <property type="match status" value="3"/>
</dbReference>
<dbReference type="SMART" id="SM00129">
    <property type="entry name" value="KISc"/>
    <property type="match status" value="1"/>
</dbReference>
<gene>
    <name evidence="7" type="ORF">C1SCF055_LOCUS44595</name>
</gene>
<proteinExistence type="inferred from homology"/>
<dbReference type="InterPro" id="IPR036961">
    <property type="entry name" value="Kinesin_motor_dom_sf"/>
</dbReference>
<evidence type="ECO:0000313" key="9">
    <source>
        <dbReference type="Proteomes" id="UP001152797"/>
    </source>
</evidence>
<dbReference type="PROSITE" id="PS00411">
    <property type="entry name" value="KINESIN_MOTOR_1"/>
    <property type="match status" value="1"/>
</dbReference>
<dbReference type="SMART" id="SM00248">
    <property type="entry name" value="ANK"/>
    <property type="match status" value="4"/>
</dbReference>
<feature type="domain" description="Kinesin motor" evidence="6">
    <location>
        <begin position="1486"/>
        <end position="1828"/>
    </location>
</feature>
<dbReference type="PRINTS" id="PR00380">
    <property type="entry name" value="KINESINHEAVY"/>
</dbReference>
<dbReference type="Gene3D" id="1.25.40.20">
    <property type="entry name" value="Ankyrin repeat-containing domain"/>
    <property type="match status" value="1"/>
</dbReference>
<feature type="repeat" description="ANK" evidence="3">
    <location>
        <begin position="1074"/>
        <end position="1106"/>
    </location>
</feature>
<dbReference type="InterPro" id="IPR036770">
    <property type="entry name" value="Ankyrin_rpt-contain_sf"/>
</dbReference>
<feature type="coiled-coil region" evidence="5">
    <location>
        <begin position="1143"/>
        <end position="1280"/>
    </location>
</feature>
<dbReference type="OrthoDB" id="3176171at2759"/>
<evidence type="ECO:0000256" key="4">
    <source>
        <dbReference type="PROSITE-ProRule" id="PRU00283"/>
    </source>
</evidence>
<dbReference type="InterPro" id="IPR002110">
    <property type="entry name" value="Ankyrin_rpt"/>
</dbReference>
<sequence>MLISDLVSLDANPSFEKTWSQVYLSCCSTERGGDCWRHCEGCCCHDLDFAHLREAVASHVYALDFLAPADKVKRAFWLMPEVYVAGLHVTHHCFGDVASWLASKDPLGILSLRLFFHEVESQWTQNNKVALDFRELTHAQSTWGMMQIALRIFSWRQIAVSGWPLLNLAKALYLFFEPPVTLIEEQEALWKDAKADGRFFRLLWKHAAPLKPFISSMQKDETATHQDEDVERQLQELCAEVSPKLRGVRQLVQAQLRHDDRTMPSCQSFALDEVSDVVADMVGKVPRLHDLIFHPFPVLTLLDRLLLPTSIWAGLQLCIPSLWRHDLAAATAARIRGTLVARPQPGSPGCQELQDLIKERDIGCMVDVGSMFGACAAAAANEFPEVRVVAYDKSWSNIRALERTAALSNLSVEAHAVCMVNTQEECEGCQACRTLAEEYPFGSEGRILLWMSQMSGPLHFILKGGRPLFEKQLIHTVAVMTIPKEINGIKRTLGRGYDFELRWQNSSLHSTVLLVASLREFGKDLDSADQQSCGKTHRCVNRAAYSAARAVCRQEILTKGICEIPGFLQPEAVRKILCSAEQLKKRPGCGFRSFEEHNVYLEEKADVSRIRSASFSSSKVLINQAELAEGCPELVELFHWDGLRQLLQEAFGLEKLFCSADPLGGVYLNFFEKGDQLGWHFDRSEMLPWHLLVYTTGHRHLFTSQQDVNITAMAPVESPGTMELEKLLTQGSSCVTLAMVTVREEDCLSSKILGHFSAGSHLQVLQLSDAKPGELLRAEVKSTSMQGWITVRNTVGQALVGMQANKVTRSTRLDEVMKGSQLETLRLMTLRTGEALSSECVGQLPAHTRIQVLELVGEAQGALRRAKIATLESAPPKEGKMEGWASLSDSKGNVLVRTSATSSRRPLIKEIVDDGAISLQKKQANLAMGLLNSARSGDFEKFKEIAEAVAREGDDSPMSPSRRRDSPLDCCDVRGRTPLIYAAAFGSVSIVEFLLNKDEVYVNAMDDTQKTALHHAARHSQAEILRLLLNAGAMSEARDHNGCTALMFCAGTGNVAGLQALLEKHANPCVEDYQGNSALSYAKDLNHQEIVEKLIAAGAVEEAQNEESSVQKNRKRRVRTETVAQADLEEAVQVALEVLEPGLSEEEQRRSAAEKRLEELLHGSSLRDVEAALEGARQAGVKDEALLNAANKRLEELQERDQALDHLLAAIDEIQQQKSKPVGMQGLASLEEALQKAKEKGVAEKDLEPGQRVFQEEVPRAKARQQLREAQNNDASALRDAIAAAKNCQLPEEEMQPFEELLRGAESKEAAEAALKKAQESRDIAALKFALQQAREAGVDANVISEAEEILKVEAPKHEARQQMATQLAKVSNAGDEGPSLEDLNLLQEAIDQAKSVQLPEEEYARALTILAQEQQRATCKAEVAKVLAEVKEVDKTSIESVETAKEKLGNALLAAKASSVPSMALREADAFRRRLHNMVEDLKGSIRVFCRVRPLSGREKDLKDTDISQQVDTMTVTVQKPSVGTIANDAEQFNFDAVFKPGTQAEVFDTCRDLVQSALDGYNVTMFAYGQTGAGKTFTMYGGPGDMKGTAPRTIDELYRLIKKDEDRVQFTVMASMMELYRNELVDLLTQKNSGGASPKRKSQRPETAAVDQKLNVRLDKNGAVQIEHLYEEECKTAQALSDLLERGNQMRTVCATKMNSESSRSHLILIIRVVGVNKETEQKLSGKILLCDLAGSERLKKSDVSGEAQKEAIEINKSLTALGDVMEALVKGNPHVPYKNHKLTQVMSDALGGTSKTLMFVNCSPASSNFEETLMTLKFASRAKTITNDVKRKMIAKAKPMPKA</sequence>
<organism evidence="7">
    <name type="scientific">Cladocopium goreaui</name>
    <dbReference type="NCBI Taxonomy" id="2562237"/>
    <lineage>
        <taxon>Eukaryota</taxon>
        <taxon>Sar</taxon>
        <taxon>Alveolata</taxon>
        <taxon>Dinophyceae</taxon>
        <taxon>Suessiales</taxon>
        <taxon>Symbiodiniaceae</taxon>
        <taxon>Cladocopium</taxon>
    </lineage>
</organism>
<dbReference type="Gene3D" id="3.40.850.10">
    <property type="entry name" value="Kinesin motor domain"/>
    <property type="match status" value="1"/>
</dbReference>
<dbReference type="EMBL" id="CAMXCT030006793">
    <property type="protein sequence ID" value="CAL4807465.1"/>
    <property type="molecule type" value="Genomic_DNA"/>
</dbReference>
<dbReference type="Pfam" id="PF00225">
    <property type="entry name" value="Kinesin"/>
    <property type="match status" value="1"/>
</dbReference>
<keyword evidence="3" id="KW-0040">ANK repeat</keyword>
<keyword evidence="9" id="KW-1185">Reference proteome</keyword>
<dbReference type="PANTHER" id="PTHR47972">
    <property type="entry name" value="KINESIN-LIKE PROTEIN KLP-3"/>
    <property type="match status" value="1"/>
</dbReference>
<dbReference type="SUPFAM" id="SSF48403">
    <property type="entry name" value="Ankyrin repeat"/>
    <property type="match status" value="1"/>
</dbReference>
<dbReference type="InterPro" id="IPR001752">
    <property type="entry name" value="Kinesin_motor_dom"/>
</dbReference>
<dbReference type="GO" id="GO:0008017">
    <property type="term" value="F:microtubule binding"/>
    <property type="evidence" value="ECO:0007669"/>
    <property type="project" value="InterPro"/>
</dbReference>
<feature type="repeat" description="ANK" evidence="3">
    <location>
        <begin position="1008"/>
        <end position="1040"/>
    </location>
</feature>
<keyword evidence="2 4" id="KW-0067">ATP-binding</keyword>
<dbReference type="PANTHER" id="PTHR47972:SF16">
    <property type="entry name" value="KINESIN-LIKE PROTEIN"/>
    <property type="match status" value="1"/>
</dbReference>
<dbReference type="InterPro" id="IPR019821">
    <property type="entry name" value="Kinesin_motor_CS"/>
</dbReference>
<reference evidence="7" key="1">
    <citation type="submission" date="2022-10" db="EMBL/GenBank/DDBJ databases">
        <authorList>
            <person name="Chen Y."/>
            <person name="Dougan E. K."/>
            <person name="Chan C."/>
            <person name="Rhodes N."/>
            <person name="Thang M."/>
        </authorList>
    </citation>
    <scope>NUCLEOTIDE SEQUENCE</scope>
</reference>
<dbReference type="GO" id="GO:0007018">
    <property type="term" value="P:microtubule-based movement"/>
    <property type="evidence" value="ECO:0007669"/>
    <property type="project" value="InterPro"/>
</dbReference>
<dbReference type="EMBL" id="CAMXCT020006793">
    <property type="protein sequence ID" value="CAL1173528.1"/>
    <property type="molecule type" value="Genomic_DNA"/>
</dbReference>
<dbReference type="PROSITE" id="PS50067">
    <property type="entry name" value="KINESIN_MOTOR_2"/>
    <property type="match status" value="1"/>
</dbReference>
<evidence type="ECO:0000313" key="7">
    <source>
        <dbReference type="EMBL" id="CAI4020153.1"/>
    </source>
</evidence>
<dbReference type="InterPro" id="IPR027417">
    <property type="entry name" value="P-loop_NTPase"/>
</dbReference>
<dbReference type="Proteomes" id="UP001152797">
    <property type="component" value="Unassembled WGS sequence"/>
</dbReference>
<name>A0A9P1M5U6_9DINO</name>
<evidence type="ECO:0000256" key="5">
    <source>
        <dbReference type="SAM" id="Coils"/>
    </source>
</evidence>
<dbReference type="InterPro" id="IPR027640">
    <property type="entry name" value="Kinesin-like_fam"/>
</dbReference>
<dbReference type="GO" id="GO:0005524">
    <property type="term" value="F:ATP binding"/>
    <property type="evidence" value="ECO:0007669"/>
    <property type="project" value="UniProtKB-UniRule"/>
</dbReference>
<evidence type="ECO:0000256" key="1">
    <source>
        <dbReference type="ARBA" id="ARBA00022741"/>
    </source>
</evidence>
<feature type="repeat" description="ANK" evidence="3">
    <location>
        <begin position="974"/>
        <end position="997"/>
    </location>
</feature>
<dbReference type="GO" id="GO:0003777">
    <property type="term" value="F:microtubule motor activity"/>
    <property type="evidence" value="ECO:0007669"/>
    <property type="project" value="InterPro"/>
</dbReference>
<accession>A0A9P1M5U6</accession>
<comment type="similarity">
    <text evidence="4">Belongs to the TRAFAC class myosin-kinesin ATPase superfamily. Kinesin family.</text>
</comment>
<dbReference type="EMBL" id="CAMXCT010006793">
    <property type="protein sequence ID" value="CAI4020153.1"/>
    <property type="molecule type" value="Genomic_DNA"/>
</dbReference>
<feature type="binding site" evidence="4">
    <location>
        <begin position="1571"/>
        <end position="1578"/>
    </location>
    <ligand>
        <name>ATP</name>
        <dbReference type="ChEBI" id="CHEBI:30616"/>
    </ligand>
</feature>
<dbReference type="Pfam" id="PF12796">
    <property type="entry name" value="Ank_2"/>
    <property type="match status" value="2"/>
</dbReference>
<evidence type="ECO:0000259" key="6">
    <source>
        <dbReference type="PROSITE" id="PS50067"/>
    </source>
</evidence>
<evidence type="ECO:0000256" key="2">
    <source>
        <dbReference type="ARBA" id="ARBA00022840"/>
    </source>
</evidence>
<keyword evidence="1 4" id="KW-0547">Nucleotide-binding</keyword>
<keyword evidence="5" id="KW-0175">Coiled coil</keyword>
<dbReference type="SUPFAM" id="SSF52540">
    <property type="entry name" value="P-loop containing nucleoside triphosphate hydrolases"/>
    <property type="match status" value="1"/>
</dbReference>